<dbReference type="RefSeq" id="XP_040934418.1">
    <property type="nucleotide sequence ID" value="XM_041078484.1"/>
</dbReference>
<evidence type="ECO:0000313" key="2">
    <source>
        <dbReference type="Proteomes" id="UP000818029"/>
    </source>
</evidence>
<keyword evidence="2" id="KW-1185">Reference proteome</keyword>
<accession>A0ABM2YYG1</accession>
<reference evidence="2" key="1">
    <citation type="journal article" date="2020" name="Nat. Genet.">
        <title>Genomic diversifications of five Gossypium allopolyploid species and their impact on cotton improvement.</title>
        <authorList>
            <person name="Chen Z.J."/>
            <person name="Sreedasyam A."/>
            <person name="Ando A."/>
            <person name="Song Q."/>
            <person name="De Santiago L.M."/>
            <person name="Hulse-Kemp A.M."/>
            <person name="Ding M."/>
            <person name="Ye W."/>
            <person name="Kirkbride R.C."/>
            <person name="Jenkins J."/>
            <person name="Plott C."/>
            <person name="Lovell J."/>
            <person name="Lin Y.M."/>
            <person name="Vaughn R."/>
            <person name="Liu B."/>
            <person name="Simpson S."/>
            <person name="Scheffler B.E."/>
            <person name="Wen L."/>
            <person name="Saski C.A."/>
            <person name="Grover C.E."/>
            <person name="Hu G."/>
            <person name="Conover J.L."/>
            <person name="Carlson J.W."/>
            <person name="Shu S."/>
            <person name="Boston L.B."/>
            <person name="Williams M."/>
            <person name="Peterson D.G."/>
            <person name="McGee K."/>
            <person name="Jones D.C."/>
            <person name="Wendel J.F."/>
            <person name="Stelly D.M."/>
            <person name="Grimwood J."/>
            <person name="Schmutz J."/>
        </authorList>
    </citation>
    <scope>NUCLEOTIDE SEQUENCE [LARGE SCALE GENOMIC DNA]</scope>
    <source>
        <strain evidence="2">cv. TM-1</strain>
    </source>
</reference>
<dbReference type="Proteomes" id="UP000818029">
    <property type="component" value="Chromosome A10"/>
</dbReference>
<dbReference type="GeneID" id="107895705"/>
<protein>
    <submittedName>
        <fullName evidence="3">Uncharacterized protein</fullName>
    </submittedName>
</protein>
<feature type="compositionally biased region" description="Basic and acidic residues" evidence="1">
    <location>
        <begin position="88"/>
        <end position="99"/>
    </location>
</feature>
<proteinExistence type="predicted"/>
<reference evidence="3" key="2">
    <citation type="submission" date="2025-08" db="UniProtKB">
        <authorList>
            <consortium name="RefSeq"/>
        </authorList>
    </citation>
    <scope>IDENTIFICATION</scope>
</reference>
<organism evidence="2 3">
    <name type="scientific">Gossypium hirsutum</name>
    <name type="common">Upland cotton</name>
    <name type="synonym">Gossypium mexicanum</name>
    <dbReference type="NCBI Taxonomy" id="3635"/>
    <lineage>
        <taxon>Eukaryota</taxon>
        <taxon>Viridiplantae</taxon>
        <taxon>Streptophyta</taxon>
        <taxon>Embryophyta</taxon>
        <taxon>Tracheophyta</taxon>
        <taxon>Spermatophyta</taxon>
        <taxon>Magnoliopsida</taxon>
        <taxon>eudicotyledons</taxon>
        <taxon>Gunneridae</taxon>
        <taxon>Pentapetalae</taxon>
        <taxon>rosids</taxon>
        <taxon>malvids</taxon>
        <taxon>Malvales</taxon>
        <taxon>Malvaceae</taxon>
        <taxon>Malvoideae</taxon>
        <taxon>Gossypium</taxon>
    </lineage>
</organism>
<evidence type="ECO:0000256" key="1">
    <source>
        <dbReference type="SAM" id="MobiDB-lite"/>
    </source>
</evidence>
<gene>
    <name evidence="3" type="primary">LOC107895705</name>
</gene>
<name>A0ABM2YYG1_GOSHI</name>
<feature type="compositionally biased region" description="Basic residues" evidence="1">
    <location>
        <begin position="72"/>
        <end position="83"/>
    </location>
</feature>
<sequence>MNSITNEEVYVNQIFFKTHFCTLFLKKQSESFLLSPLPFLFPLLGQLKGLIGVPRASTHRGSWLGNDENKRRPLARYARRRKGAPTTERCHATRGRGDGQGRGGRGGMREKANGGSGG</sequence>
<feature type="region of interest" description="Disordered" evidence="1">
    <location>
        <begin position="58"/>
        <end position="118"/>
    </location>
</feature>
<evidence type="ECO:0000313" key="3">
    <source>
        <dbReference type="RefSeq" id="XP_040934418.1"/>
    </source>
</evidence>